<dbReference type="PANTHER" id="PTHR30385">
    <property type="entry name" value="SIGMA FACTOR F FLAGELLAR"/>
    <property type="match status" value="1"/>
</dbReference>
<dbReference type="InterPro" id="IPR013325">
    <property type="entry name" value="RNA_pol_sigma_r2"/>
</dbReference>
<dbReference type="InterPro" id="IPR000943">
    <property type="entry name" value="RNA_pol_sigma70"/>
</dbReference>
<dbReference type="GO" id="GO:0016987">
    <property type="term" value="F:sigma factor activity"/>
    <property type="evidence" value="ECO:0007669"/>
    <property type="project" value="UniProtKB-KW"/>
</dbReference>
<dbReference type="SUPFAM" id="SSF88946">
    <property type="entry name" value="Sigma2 domain of RNA polymerase sigma factors"/>
    <property type="match status" value="1"/>
</dbReference>
<dbReference type="InterPro" id="IPR007627">
    <property type="entry name" value="RNA_pol_sigma70_r2"/>
</dbReference>
<keyword evidence="9" id="KW-0969">Cilium</keyword>
<protein>
    <submittedName>
        <fullName evidence="9">RNA polymerase sigma factor for flagellar operon FliA</fullName>
    </submittedName>
</protein>
<evidence type="ECO:0000313" key="9">
    <source>
        <dbReference type="EMBL" id="RAK31283.1"/>
    </source>
</evidence>
<keyword evidence="10" id="KW-1185">Reference proteome</keyword>
<dbReference type="Gene3D" id="1.10.1740.10">
    <property type="match status" value="1"/>
</dbReference>
<keyword evidence="1" id="KW-0805">Transcription regulation</keyword>
<evidence type="ECO:0000256" key="2">
    <source>
        <dbReference type="ARBA" id="ARBA00023082"/>
    </source>
</evidence>
<organism evidence="9 10">
    <name type="scientific">Actinoplanes lutulentus</name>
    <dbReference type="NCBI Taxonomy" id="1287878"/>
    <lineage>
        <taxon>Bacteria</taxon>
        <taxon>Bacillati</taxon>
        <taxon>Actinomycetota</taxon>
        <taxon>Actinomycetes</taxon>
        <taxon>Micromonosporales</taxon>
        <taxon>Micromonosporaceae</taxon>
        <taxon>Actinoplanes</taxon>
    </lineage>
</organism>
<evidence type="ECO:0000256" key="3">
    <source>
        <dbReference type="ARBA" id="ARBA00023125"/>
    </source>
</evidence>
<evidence type="ECO:0000259" key="7">
    <source>
        <dbReference type="Pfam" id="PF04542"/>
    </source>
</evidence>
<dbReference type="EMBL" id="QLMJ01000015">
    <property type="protein sequence ID" value="RAK31283.1"/>
    <property type="molecule type" value="Genomic_DNA"/>
</dbReference>
<proteinExistence type="predicted"/>
<gene>
    <name evidence="9" type="ORF">B0I29_11589</name>
</gene>
<dbReference type="Proteomes" id="UP000249341">
    <property type="component" value="Unassembled WGS sequence"/>
</dbReference>
<evidence type="ECO:0000256" key="5">
    <source>
        <dbReference type="SAM" id="MobiDB-lite"/>
    </source>
</evidence>
<dbReference type="Pfam" id="PF04542">
    <property type="entry name" value="Sigma70_r2"/>
    <property type="match status" value="1"/>
</dbReference>
<dbReference type="SUPFAM" id="SSF88659">
    <property type="entry name" value="Sigma3 and sigma4 domains of RNA polymerase sigma factors"/>
    <property type="match status" value="2"/>
</dbReference>
<dbReference type="InterPro" id="IPR007624">
    <property type="entry name" value="RNA_pol_sigma70_r3"/>
</dbReference>
<dbReference type="InterPro" id="IPR014284">
    <property type="entry name" value="RNA_pol_sigma-70_dom"/>
</dbReference>
<dbReference type="GO" id="GO:0003677">
    <property type="term" value="F:DNA binding"/>
    <property type="evidence" value="ECO:0007669"/>
    <property type="project" value="UniProtKB-KW"/>
</dbReference>
<keyword evidence="9" id="KW-0282">Flagellum</keyword>
<dbReference type="AlphaFoldDB" id="A0A327Z4P3"/>
<keyword evidence="3" id="KW-0238">DNA-binding</keyword>
<feature type="compositionally biased region" description="Polar residues" evidence="5">
    <location>
        <begin position="1"/>
        <end position="10"/>
    </location>
</feature>
<keyword evidence="2" id="KW-0731">Sigma factor</keyword>
<dbReference type="PANTHER" id="PTHR30385:SF7">
    <property type="entry name" value="RNA POLYMERASE SIGMA FACTOR FLIA"/>
    <property type="match status" value="1"/>
</dbReference>
<dbReference type="GO" id="GO:0006352">
    <property type="term" value="P:DNA-templated transcription initiation"/>
    <property type="evidence" value="ECO:0007669"/>
    <property type="project" value="InterPro"/>
</dbReference>
<keyword evidence="9" id="KW-0966">Cell projection</keyword>
<feature type="domain" description="RNA polymerase sigma-70 region 2" evidence="7">
    <location>
        <begin position="71"/>
        <end position="143"/>
    </location>
</feature>
<feature type="compositionally biased region" description="Basic and acidic residues" evidence="5">
    <location>
        <begin position="39"/>
        <end position="68"/>
    </location>
</feature>
<evidence type="ECO:0000256" key="1">
    <source>
        <dbReference type="ARBA" id="ARBA00023015"/>
    </source>
</evidence>
<keyword evidence="4" id="KW-0804">Transcription</keyword>
<dbReference type="CDD" id="cd06171">
    <property type="entry name" value="Sigma70_r4"/>
    <property type="match status" value="1"/>
</dbReference>
<dbReference type="RefSeq" id="WP_260330108.1">
    <property type="nucleotide sequence ID" value="NZ_JACHWI010000010.1"/>
</dbReference>
<dbReference type="Pfam" id="PF04539">
    <property type="entry name" value="Sigma70_r3"/>
    <property type="match status" value="1"/>
</dbReference>
<sequence length="346" mass="37780">MTATVQTSATREAASREPVAHETATPEAVTGESTAQESAGREPARRESANREAVTREAVNREPVTREQEELIRDNMALVGHMVREMLFKVPPHVHRDDLASAGYAALVTAAQSYDPERGIPFGRFAAVRVRGALLDELRSMDWASRSVRARARRADVAREELTRQLGRTPTAEELAELLGVAVNELSSVDDDVQRAAVLSLQGFATGTAEDLVTDSAMNPEELLLHRERLGYLHDAVTVLPERLRYVVEASFLQERPLSEVAAELGVTESRVSQLRTEALALLRDGLITHMEQMRVPDAKDGCVARRRAAYAAQIAARSTMTTRLGVTDVQGLRVSDLAAPMPAAA</sequence>
<dbReference type="PRINTS" id="PR00046">
    <property type="entry name" value="SIGMA70FCT"/>
</dbReference>
<dbReference type="InterPro" id="IPR013324">
    <property type="entry name" value="RNA_pol_sigma_r3/r4-like"/>
</dbReference>
<feature type="domain" description="RNA polymerase sigma-70 region 3" evidence="6">
    <location>
        <begin position="158"/>
        <end position="222"/>
    </location>
</feature>
<dbReference type="NCBIfam" id="TIGR02937">
    <property type="entry name" value="sigma70-ECF"/>
    <property type="match status" value="1"/>
</dbReference>
<comment type="caution">
    <text evidence="9">The sequence shown here is derived from an EMBL/GenBank/DDBJ whole genome shotgun (WGS) entry which is preliminary data.</text>
</comment>
<name>A0A327Z4P3_9ACTN</name>
<evidence type="ECO:0000259" key="8">
    <source>
        <dbReference type="Pfam" id="PF04545"/>
    </source>
</evidence>
<evidence type="ECO:0000259" key="6">
    <source>
        <dbReference type="Pfam" id="PF04539"/>
    </source>
</evidence>
<dbReference type="Pfam" id="PF04545">
    <property type="entry name" value="Sigma70_r4"/>
    <property type="match status" value="1"/>
</dbReference>
<reference evidence="9 10" key="1">
    <citation type="submission" date="2018-06" db="EMBL/GenBank/DDBJ databases">
        <title>Genomic Encyclopedia of Type Strains, Phase III (KMG-III): the genomes of soil and plant-associated and newly described type strains.</title>
        <authorList>
            <person name="Whitman W."/>
        </authorList>
    </citation>
    <scope>NUCLEOTIDE SEQUENCE [LARGE SCALE GENOMIC DNA]</scope>
    <source>
        <strain evidence="9 10">CGMCC 4.7090</strain>
    </source>
</reference>
<evidence type="ECO:0000256" key="4">
    <source>
        <dbReference type="ARBA" id="ARBA00023163"/>
    </source>
</evidence>
<feature type="domain" description="RNA polymerase sigma-70 region 4" evidence="8">
    <location>
        <begin position="239"/>
        <end position="284"/>
    </location>
</feature>
<accession>A0A327Z4P3</accession>
<dbReference type="InterPro" id="IPR007630">
    <property type="entry name" value="RNA_pol_sigma70_r4"/>
</dbReference>
<evidence type="ECO:0000313" key="10">
    <source>
        <dbReference type="Proteomes" id="UP000249341"/>
    </source>
</evidence>
<dbReference type="Gene3D" id="1.20.140.160">
    <property type="match status" value="1"/>
</dbReference>
<feature type="region of interest" description="Disordered" evidence="5">
    <location>
        <begin position="1"/>
        <end position="68"/>
    </location>
</feature>